<sequence length="98" mass="11243">MISTFQLVTSIWTRFDQPSYRCLHVRKVEKSDTYRDLQEDANRSYVTDDKRTMAGGKPVLELLAGSSCVIIATKTKAEKLSDKFTQRCHVTGRDTHPY</sequence>
<dbReference type="AlphaFoldDB" id="A0A085LYV1"/>
<keyword evidence="2" id="KW-1185">Reference proteome</keyword>
<gene>
    <name evidence="1" type="ORF">M513_08986</name>
</gene>
<protein>
    <submittedName>
        <fullName evidence="1">Uncharacterized protein</fullName>
    </submittedName>
</protein>
<proteinExistence type="predicted"/>
<accession>A0A085LYV1</accession>
<reference evidence="1 2" key="1">
    <citation type="journal article" date="2014" name="Nat. Genet.">
        <title>Genome and transcriptome of the porcine whipworm Trichuris suis.</title>
        <authorList>
            <person name="Jex A.R."/>
            <person name="Nejsum P."/>
            <person name="Schwarz E.M."/>
            <person name="Hu L."/>
            <person name="Young N.D."/>
            <person name="Hall R.S."/>
            <person name="Korhonen P.K."/>
            <person name="Liao S."/>
            <person name="Thamsborg S."/>
            <person name="Xia J."/>
            <person name="Xu P."/>
            <person name="Wang S."/>
            <person name="Scheerlinck J.P."/>
            <person name="Hofmann A."/>
            <person name="Sternberg P.W."/>
            <person name="Wang J."/>
            <person name="Gasser R.B."/>
        </authorList>
    </citation>
    <scope>NUCLEOTIDE SEQUENCE [LARGE SCALE GENOMIC DNA]</scope>
    <source>
        <strain evidence="1">DCEP-RM93M</strain>
    </source>
</reference>
<dbReference type="Proteomes" id="UP000030764">
    <property type="component" value="Unassembled WGS sequence"/>
</dbReference>
<dbReference type="EMBL" id="KL363258">
    <property type="protein sequence ID" value="KFD50147.1"/>
    <property type="molecule type" value="Genomic_DNA"/>
</dbReference>
<evidence type="ECO:0000313" key="2">
    <source>
        <dbReference type="Proteomes" id="UP000030764"/>
    </source>
</evidence>
<name>A0A085LYV1_9BILA</name>
<evidence type="ECO:0000313" key="1">
    <source>
        <dbReference type="EMBL" id="KFD50147.1"/>
    </source>
</evidence>
<organism evidence="1 2">
    <name type="scientific">Trichuris suis</name>
    <name type="common">pig whipworm</name>
    <dbReference type="NCBI Taxonomy" id="68888"/>
    <lineage>
        <taxon>Eukaryota</taxon>
        <taxon>Metazoa</taxon>
        <taxon>Ecdysozoa</taxon>
        <taxon>Nematoda</taxon>
        <taxon>Enoplea</taxon>
        <taxon>Dorylaimia</taxon>
        <taxon>Trichinellida</taxon>
        <taxon>Trichuridae</taxon>
        <taxon>Trichuris</taxon>
    </lineage>
</organism>